<reference evidence="3" key="1">
    <citation type="submission" date="2018-12" db="EMBL/GenBank/DDBJ databases">
        <title>Tengunoibacter tsumagoiensis gen. nov., sp. nov., Dictyobacter kobayashii sp. nov., D. alpinus sp. nov., and D. joshuensis sp. nov. and description of Dictyobacteraceae fam. nov. within the order Ktedonobacterales isolated from Tengu-no-mugimeshi.</title>
        <authorList>
            <person name="Wang C.M."/>
            <person name="Zheng Y."/>
            <person name="Sakai Y."/>
            <person name="Toyoda A."/>
            <person name="Minakuchi Y."/>
            <person name="Abe K."/>
            <person name="Yokota A."/>
            <person name="Yabe S."/>
        </authorList>
    </citation>
    <scope>NUCLEOTIDE SEQUENCE [LARGE SCALE GENOMIC DNA]</scope>
    <source>
        <strain evidence="3">S-27</strain>
    </source>
</reference>
<sequence>MLLLKADQSCDTTTRSHEKKGYLMQQSLITHYRSFSSFTYPGLYQERLRRDLPADIRQAGHLLRLQMIHKGTLYAGRARTDTRTRYGDMSKVPWYRQSEDDYFPTATAMLAELYRRDARGFVLDRAEEHKLILTCRFVAIMMASILKSRGIPARVRAGYAPYIPSDQIETHWITQYWDDSHARWVTIDVDTSLEDRPFDPFDMPPGVFDFAATAWLTMRAGHKEATAYSTHEGQHPLHALATQVITDFHYLMNNEITYTHIPAFIASGFEDTNEPQLQEVDALAHLLLRPEENFTRLQDIWETNRGFRLLRGSLI</sequence>
<dbReference type="Proteomes" id="UP000287224">
    <property type="component" value="Unassembled WGS sequence"/>
</dbReference>
<proteinExistence type="predicted"/>
<evidence type="ECO:0000313" key="3">
    <source>
        <dbReference type="Proteomes" id="UP000287224"/>
    </source>
</evidence>
<dbReference type="InterPro" id="IPR002931">
    <property type="entry name" value="Transglutaminase-like"/>
</dbReference>
<dbReference type="InterPro" id="IPR038765">
    <property type="entry name" value="Papain-like_cys_pep_sf"/>
</dbReference>
<keyword evidence="3" id="KW-1185">Reference proteome</keyword>
<dbReference type="Pfam" id="PF01841">
    <property type="entry name" value="Transglut_core"/>
    <property type="match status" value="1"/>
</dbReference>
<evidence type="ECO:0000313" key="2">
    <source>
        <dbReference type="EMBL" id="GCE07314.1"/>
    </source>
</evidence>
<comment type="caution">
    <text evidence="2">The sequence shown here is derived from an EMBL/GenBank/DDBJ whole genome shotgun (WGS) entry which is preliminary data.</text>
</comment>
<gene>
    <name evidence="2" type="ORF">KDAU_46430</name>
</gene>
<dbReference type="Gene3D" id="3.10.620.30">
    <property type="match status" value="1"/>
</dbReference>
<dbReference type="SUPFAM" id="SSF54001">
    <property type="entry name" value="Cysteine proteinases"/>
    <property type="match status" value="1"/>
</dbReference>
<name>A0A401ZKH4_9CHLR</name>
<evidence type="ECO:0000259" key="1">
    <source>
        <dbReference type="Pfam" id="PF01841"/>
    </source>
</evidence>
<accession>A0A401ZKH4</accession>
<protein>
    <recommendedName>
        <fullName evidence="1">Transglutaminase-like domain-containing protein</fullName>
    </recommendedName>
</protein>
<feature type="domain" description="Transglutaminase-like" evidence="1">
    <location>
        <begin position="135"/>
        <end position="188"/>
    </location>
</feature>
<dbReference type="EMBL" id="BIFQ01000001">
    <property type="protein sequence ID" value="GCE07314.1"/>
    <property type="molecule type" value="Genomic_DNA"/>
</dbReference>
<organism evidence="2 3">
    <name type="scientific">Dictyobacter aurantiacus</name>
    <dbReference type="NCBI Taxonomy" id="1936993"/>
    <lineage>
        <taxon>Bacteria</taxon>
        <taxon>Bacillati</taxon>
        <taxon>Chloroflexota</taxon>
        <taxon>Ktedonobacteria</taxon>
        <taxon>Ktedonobacterales</taxon>
        <taxon>Dictyobacteraceae</taxon>
        <taxon>Dictyobacter</taxon>
    </lineage>
</organism>
<dbReference type="AlphaFoldDB" id="A0A401ZKH4"/>